<protein>
    <submittedName>
        <fullName evidence="2">Kinase</fullName>
    </submittedName>
</protein>
<organism evidence="2 3">
    <name type="scientific">Saccharibacillus endophyticus</name>
    <dbReference type="NCBI Taxonomy" id="2060666"/>
    <lineage>
        <taxon>Bacteria</taxon>
        <taxon>Bacillati</taxon>
        <taxon>Bacillota</taxon>
        <taxon>Bacilli</taxon>
        <taxon>Bacillales</taxon>
        <taxon>Paenibacillaceae</taxon>
        <taxon>Saccharibacillus</taxon>
    </lineage>
</organism>
<dbReference type="GO" id="GO:0016301">
    <property type="term" value="F:kinase activity"/>
    <property type="evidence" value="ECO:0007669"/>
    <property type="project" value="UniProtKB-KW"/>
</dbReference>
<dbReference type="InterPro" id="IPR002731">
    <property type="entry name" value="ATPase_BadF"/>
</dbReference>
<accession>A0ABQ1ZUI2</accession>
<dbReference type="SUPFAM" id="SSF53067">
    <property type="entry name" value="Actin-like ATPase domain"/>
    <property type="match status" value="2"/>
</dbReference>
<keyword evidence="2" id="KW-0418">Kinase</keyword>
<comment type="caution">
    <text evidence="2">The sequence shown here is derived from an EMBL/GenBank/DDBJ whole genome shotgun (WGS) entry which is preliminary data.</text>
</comment>
<dbReference type="PANTHER" id="PTHR43190">
    <property type="entry name" value="N-ACETYL-D-GLUCOSAMINE KINASE"/>
    <property type="match status" value="1"/>
</dbReference>
<dbReference type="RefSeq" id="WP_172243821.1">
    <property type="nucleotide sequence ID" value="NZ_BMDD01000003.1"/>
</dbReference>
<evidence type="ECO:0000313" key="3">
    <source>
        <dbReference type="Proteomes" id="UP000605427"/>
    </source>
</evidence>
<dbReference type="InterPro" id="IPR052519">
    <property type="entry name" value="Euk-type_GlcNAc_Kinase"/>
</dbReference>
<keyword evidence="2" id="KW-0808">Transferase</keyword>
<dbReference type="Pfam" id="PF01869">
    <property type="entry name" value="BcrAD_BadFG"/>
    <property type="match status" value="1"/>
</dbReference>
<dbReference type="Gene3D" id="3.30.420.40">
    <property type="match status" value="2"/>
</dbReference>
<proteinExistence type="predicted"/>
<keyword evidence="3" id="KW-1185">Reference proteome</keyword>
<gene>
    <name evidence="2" type="ORF">GCM10007362_25100</name>
</gene>
<sequence length="330" mass="35411">MLEKINADSVVAGVDMGGTNVRIMIADLAGRVRAFIKKETDELPRKRTETEPLAALMREAIQEAACEPEDVVFLAIGIVGLDNESDKSWAERLAAGFGLSCPSRVVNDAVIAHRGALAGGSGILVASGTGSILLAHTEHGKWLRNYDFGHYAASAARFLAYQAVYDVLAGRETPDDGVLVRDMLRFFRTPSLRDLTEAASRSFSLDRERRDRLFGLFAPIVTREAEAGSPIAVRVCEDALRQIGVGADLLASFFAGPDIPISQTGSVAGSDYFLNGLQELACAQPGRRFVWTEPRLTPAAGAVLIAYESLGLSFGDSMAEALESSPHARL</sequence>
<feature type="domain" description="ATPase BadF/BadG/BcrA/BcrD type" evidence="1">
    <location>
        <begin position="13"/>
        <end position="306"/>
    </location>
</feature>
<evidence type="ECO:0000313" key="2">
    <source>
        <dbReference type="EMBL" id="GGH78987.1"/>
    </source>
</evidence>
<reference evidence="3" key="1">
    <citation type="journal article" date="2019" name="Int. J. Syst. Evol. Microbiol.">
        <title>The Global Catalogue of Microorganisms (GCM) 10K type strain sequencing project: providing services to taxonomists for standard genome sequencing and annotation.</title>
        <authorList>
            <consortium name="The Broad Institute Genomics Platform"/>
            <consortium name="The Broad Institute Genome Sequencing Center for Infectious Disease"/>
            <person name="Wu L."/>
            <person name="Ma J."/>
        </authorList>
    </citation>
    <scope>NUCLEOTIDE SEQUENCE [LARGE SCALE GENOMIC DNA]</scope>
    <source>
        <strain evidence="3">CCM 8702</strain>
    </source>
</reference>
<dbReference type="PANTHER" id="PTHR43190:SF3">
    <property type="entry name" value="N-ACETYL-D-GLUCOSAMINE KINASE"/>
    <property type="match status" value="1"/>
</dbReference>
<name>A0ABQ1ZUI2_9BACL</name>
<dbReference type="Proteomes" id="UP000605427">
    <property type="component" value="Unassembled WGS sequence"/>
</dbReference>
<evidence type="ECO:0000259" key="1">
    <source>
        <dbReference type="Pfam" id="PF01869"/>
    </source>
</evidence>
<dbReference type="InterPro" id="IPR043129">
    <property type="entry name" value="ATPase_NBD"/>
</dbReference>
<dbReference type="EMBL" id="BMDD01000003">
    <property type="protein sequence ID" value="GGH78987.1"/>
    <property type="molecule type" value="Genomic_DNA"/>
</dbReference>